<feature type="compositionally biased region" description="Basic and acidic residues" evidence="2">
    <location>
        <begin position="29"/>
        <end position="77"/>
    </location>
</feature>
<dbReference type="GO" id="GO:0005737">
    <property type="term" value="C:cytoplasm"/>
    <property type="evidence" value="ECO:0007669"/>
    <property type="project" value="TreeGrafter"/>
</dbReference>
<name>A0A915BXH4_PARUN</name>
<comment type="catalytic activity">
    <reaction evidence="1">
        <text>O-phospho-L-threonyl-[protein] + H2O = L-threonyl-[protein] + phosphate</text>
        <dbReference type="Rhea" id="RHEA:47004"/>
        <dbReference type="Rhea" id="RHEA-COMP:11060"/>
        <dbReference type="Rhea" id="RHEA-COMP:11605"/>
        <dbReference type="ChEBI" id="CHEBI:15377"/>
        <dbReference type="ChEBI" id="CHEBI:30013"/>
        <dbReference type="ChEBI" id="CHEBI:43474"/>
        <dbReference type="ChEBI" id="CHEBI:61977"/>
        <dbReference type="EC" id="3.1.3.16"/>
    </reaction>
</comment>
<dbReference type="SUPFAM" id="SSF56300">
    <property type="entry name" value="Metallo-dependent phosphatases"/>
    <property type="match status" value="1"/>
</dbReference>
<dbReference type="GO" id="GO:0005634">
    <property type="term" value="C:nucleus"/>
    <property type="evidence" value="ECO:0007669"/>
    <property type="project" value="TreeGrafter"/>
</dbReference>
<proteinExistence type="inferred from homology"/>
<keyword evidence="1" id="KW-0378">Hydrolase</keyword>
<dbReference type="SMART" id="SM00156">
    <property type="entry name" value="PP2Ac"/>
    <property type="match status" value="1"/>
</dbReference>
<dbReference type="PROSITE" id="PS00125">
    <property type="entry name" value="SER_THR_PHOSPHATASE"/>
    <property type="match status" value="1"/>
</dbReference>
<dbReference type="InterPro" id="IPR029052">
    <property type="entry name" value="Metallo-depent_PP-like"/>
</dbReference>
<feature type="domain" description="Serine/threonine specific protein phosphatases" evidence="3">
    <location>
        <begin position="194"/>
        <end position="199"/>
    </location>
</feature>
<comment type="similarity">
    <text evidence="1">Belongs to the PPP phosphatase family.</text>
</comment>
<dbReference type="PANTHER" id="PTHR11668">
    <property type="entry name" value="SERINE/THREONINE PROTEIN PHOSPHATASE"/>
    <property type="match status" value="1"/>
</dbReference>
<feature type="compositionally biased region" description="Basic and acidic residues" evidence="2">
    <location>
        <begin position="1"/>
        <end position="14"/>
    </location>
</feature>
<evidence type="ECO:0000259" key="3">
    <source>
        <dbReference type="PROSITE" id="PS00125"/>
    </source>
</evidence>
<evidence type="ECO:0000313" key="5">
    <source>
        <dbReference type="WBParaSite" id="PgR068_g020_t01"/>
    </source>
</evidence>
<dbReference type="PRINTS" id="PR00114">
    <property type="entry name" value="STPHPHTASE"/>
</dbReference>
<dbReference type="InterPro" id="IPR004843">
    <property type="entry name" value="Calcineurin-like_PHP"/>
</dbReference>
<dbReference type="Gene3D" id="3.60.21.10">
    <property type="match status" value="1"/>
</dbReference>
<dbReference type="AlphaFoldDB" id="A0A915BXH4"/>
<sequence length="402" mass="45523">MPERDPEITQKTEIESDPAAVNAKTPKAKKVEKEGGDKGNEGKSAEKIDKGKAKESKSKEANLKNDKVGSKDGKDAKKGTERKLVLRDLIKKHLLAGSARMDYELNDLHQLLNMAKLSFQKTNTLIEVPCPVNICGDIHGQYGDLMRIFASCGLPFKVRYLFLGDYVDRGRHPLEVIVLLLACKIQFPKFVFLLRGNHELFHINKTYGFAAEIRTRYRIQQDAQKLYNHFNEVFSEMPLAALVAGRILCMHGGLSPDLNTLDDIRNIKRPLRIVKGLAQDLLWADPESGAHGFQKNQIRGVSYVFGEAAVKEKIKKLGIDMIIRAHQVVEFGYAFFANRQLITVFSASRYHEDLCNFAAVVLVDRNLELSFMQLKPCEYEQQKKEKLVPTADVEEDLDDDKF</sequence>
<reference evidence="5" key="1">
    <citation type="submission" date="2022-11" db="UniProtKB">
        <authorList>
            <consortium name="WormBaseParasite"/>
        </authorList>
    </citation>
    <scope>IDENTIFICATION</scope>
</reference>
<accession>A0A915BXH4</accession>
<evidence type="ECO:0000313" key="4">
    <source>
        <dbReference type="Proteomes" id="UP000887569"/>
    </source>
</evidence>
<evidence type="ECO:0000256" key="1">
    <source>
        <dbReference type="RuleBase" id="RU004273"/>
    </source>
</evidence>
<dbReference type="Pfam" id="PF00149">
    <property type="entry name" value="Metallophos"/>
    <property type="match status" value="1"/>
</dbReference>
<dbReference type="GO" id="GO:0004722">
    <property type="term" value="F:protein serine/threonine phosphatase activity"/>
    <property type="evidence" value="ECO:0007669"/>
    <property type="project" value="UniProtKB-EC"/>
</dbReference>
<dbReference type="Proteomes" id="UP000887569">
    <property type="component" value="Unplaced"/>
</dbReference>
<evidence type="ECO:0000256" key="2">
    <source>
        <dbReference type="SAM" id="MobiDB-lite"/>
    </source>
</evidence>
<protein>
    <recommendedName>
        <fullName evidence="1">Serine/threonine-protein phosphatase</fullName>
        <ecNumber evidence="1">3.1.3.16</ecNumber>
    </recommendedName>
</protein>
<dbReference type="InterPro" id="IPR006186">
    <property type="entry name" value="Ser/Thr-sp_prot-phosphatase"/>
</dbReference>
<dbReference type="EC" id="3.1.3.16" evidence="1"/>
<dbReference type="InterPro" id="IPR050341">
    <property type="entry name" value="PP1_catalytic_subunit"/>
</dbReference>
<organism evidence="4 5">
    <name type="scientific">Parascaris univalens</name>
    <name type="common">Nematode worm</name>
    <dbReference type="NCBI Taxonomy" id="6257"/>
    <lineage>
        <taxon>Eukaryota</taxon>
        <taxon>Metazoa</taxon>
        <taxon>Ecdysozoa</taxon>
        <taxon>Nematoda</taxon>
        <taxon>Chromadorea</taxon>
        <taxon>Rhabditida</taxon>
        <taxon>Spirurina</taxon>
        <taxon>Ascaridomorpha</taxon>
        <taxon>Ascaridoidea</taxon>
        <taxon>Ascarididae</taxon>
        <taxon>Parascaris</taxon>
    </lineage>
</organism>
<keyword evidence="4" id="KW-1185">Reference proteome</keyword>
<feature type="region of interest" description="Disordered" evidence="2">
    <location>
        <begin position="1"/>
        <end position="77"/>
    </location>
</feature>
<dbReference type="PANTHER" id="PTHR11668:SF491">
    <property type="entry name" value="SERINE_THREONINE-PROTEIN PHOSPHATASE"/>
    <property type="match status" value="1"/>
</dbReference>
<dbReference type="WBParaSite" id="PgR068_g020_t01">
    <property type="protein sequence ID" value="PgR068_g020_t01"/>
    <property type="gene ID" value="PgR068_g020"/>
</dbReference>